<sequence length="154" mass="17973">MTNLSSDDHRTYWKKLGCTIMTNGWTDRRRRTILDFLVNSPLGTIFLNFINASKMTVASDRRITSYIYDRISLIALLNKFSKGTLTGLFTSKEWTSSQLAKTEDEKFMENLVIDKEFWKNILNCMKNTFSLVKVLLSVDSNEKLVMKFIYEEID</sequence>
<dbReference type="InterPro" id="IPR007021">
    <property type="entry name" value="DUF659"/>
</dbReference>
<dbReference type="AlphaFoldDB" id="A0A151R3N5"/>
<reference evidence="2" key="1">
    <citation type="journal article" date="2012" name="Nat. Biotechnol.">
        <title>Draft genome sequence of pigeonpea (Cajanus cajan), an orphan legume crop of resource-poor farmers.</title>
        <authorList>
            <person name="Varshney R.K."/>
            <person name="Chen W."/>
            <person name="Li Y."/>
            <person name="Bharti A.K."/>
            <person name="Saxena R.K."/>
            <person name="Schlueter J.A."/>
            <person name="Donoghue M.T."/>
            <person name="Azam S."/>
            <person name="Fan G."/>
            <person name="Whaley A.M."/>
            <person name="Farmer A.D."/>
            <person name="Sheridan J."/>
            <person name="Iwata A."/>
            <person name="Tuteja R."/>
            <person name="Penmetsa R.V."/>
            <person name="Wu W."/>
            <person name="Upadhyaya H.D."/>
            <person name="Yang S.P."/>
            <person name="Shah T."/>
            <person name="Saxena K.B."/>
            <person name="Michael T."/>
            <person name="McCombie W.R."/>
            <person name="Yang B."/>
            <person name="Zhang G."/>
            <person name="Yang H."/>
            <person name="Wang J."/>
            <person name="Spillane C."/>
            <person name="Cook D.R."/>
            <person name="May G.D."/>
            <person name="Xu X."/>
            <person name="Jackson S.A."/>
        </authorList>
    </citation>
    <scope>NUCLEOTIDE SEQUENCE [LARGE SCALE GENOMIC DNA]</scope>
</reference>
<keyword evidence="3" id="KW-1185">Reference proteome</keyword>
<dbReference type="PANTHER" id="PTHR32166">
    <property type="entry name" value="OSJNBA0013A04.12 PROTEIN"/>
    <property type="match status" value="1"/>
</dbReference>
<dbReference type="EMBL" id="KQ484134">
    <property type="protein sequence ID" value="KYP37160.1"/>
    <property type="molecule type" value="Genomic_DNA"/>
</dbReference>
<accession>A0A151R3N5</accession>
<evidence type="ECO:0000259" key="1">
    <source>
        <dbReference type="Pfam" id="PF04937"/>
    </source>
</evidence>
<evidence type="ECO:0000313" key="3">
    <source>
        <dbReference type="Proteomes" id="UP000075243"/>
    </source>
</evidence>
<gene>
    <name evidence="2" type="ORF">KK1_041673</name>
</gene>
<evidence type="ECO:0000313" key="2">
    <source>
        <dbReference type="EMBL" id="KYP37160.1"/>
    </source>
</evidence>
<feature type="domain" description="DUF659" evidence="1">
    <location>
        <begin position="5"/>
        <end position="68"/>
    </location>
</feature>
<dbReference type="PANTHER" id="PTHR32166:SF74">
    <property type="entry name" value="OS05G0256350 PROTEIN"/>
    <property type="match status" value="1"/>
</dbReference>
<dbReference type="Proteomes" id="UP000075243">
    <property type="component" value="Unassembled WGS sequence"/>
</dbReference>
<organism evidence="2 3">
    <name type="scientific">Cajanus cajan</name>
    <name type="common">Pigeon pea</name>
    <name type="synonym">Cajanus indicus</name>
    <dbReference type="NCBI Taxonomy" id="3821"/>
    <lineage>
        <taxon>Eukaryota</taxon>
        <taxon>Viridiplantae</taxon>
        <taxon>Streptophyta</taxon>
        <taxon>Embryophyta</taxon>
        <taxon>Tracheophyta</taxon>
        <taxon>Spermatophyta</taxon>
        <taxon>Magnoliopsida</taxon>
        <taxon>eudicotyledons</taxon>
        <taxon>Gunneridae</taxon>
        <taxon>Pentapetalae</taxon>
        <taxon>rosids</taxon>
        <taxon>fabids</taxon>
        <taxon>Fabales</taxon>
        <taxon>Fabaceae</taxon>
        <taxon>Papilionoideae</taxon>
        <taxon>50 kb inversion clade</taxon>
        <taxon>NPAAA clade</taxon>
        <taxon>indigoferoid/millettioid clade</taxon>
        <taxon>Phaseoleae</taxon>
        <taxon>Cajanus</taxon>
    </lineage>
</organism>
<dbReference type="Pfam" id="PF04937">
    <property type="entry name" value="DUF659"/>
    <property type="match status" value="1"/>
</dbReference>
<dbReference type="Gramene" id="C.cajan_38666.t">
    <property type="protein sequence ID" value="C.cajan_38666.t"/>
    <property type="gene ID" value="C.cajan_38666"/>
</dbReference>
<name>A0A151R3N5_CAJCA</name>
<proteinExistence type="predicted"/>
<protein>
    <recommendedName>
        <fullName evidence="1">DUF659 domain-containing protein</fullName>
    </recommendedName>
</protein>